<dbReference type="Proteomes" id="UP000821845">
    <property type="component" value="Chromosome 9"/>
</dbReference>
<dbReference type="EMBL" id="CM023489">
    <property type="protein sequence ID" value="KAH6923133.1"/>
    <property type="molecule type" value="Genomic_DNA"/>
</dbReference>
<accession>A0ACB7RP31</accession>
<organism evidence="1 2">
    <name type="scientific">Hyalomma asiaticum</name>
    <name type="common">Tick</name>
    <dbReference type="NCBI Taxonomy" id="266040"/>
    <lineage>
        <taxon>Eukaryota</taxon>
        <taxon>Metazoa</taxon>
        <taxon>Ecdysozoa</taxon>
        <taxon>Arthropoda</taxon>
        <taxon>Chelicerata</taxon>
        <taxon>Arachnida</taxon>
        <taxon>Acari</taxon>
        <taxon>Parasitiformes</taxon>
        <taxon>Ixodida</taxon>
        <taxon>Ixodoidea</taxon>
        <taxon>Ixodidae</taxon>
        <taxon>Hyalomminae</taxon>
        <taxon>Hyalomma</taxon>
    </lineage>
</organism>
<protein>
    <submittedName>
        <fullName evidence="1">Uncharacterized protein</fullName>
    </submittedName>
</protein>
<evidence type="ECO:0000313" key="2">
    <source>
        <dbReference type="Proteomes" id="UP000821845"/>
    </source>
</evidence>
<sequence>MRLSTFAIASLLVAASVEPIRADRDDMKAMLKSVVEEKITDPYSKELFMSKFSEMQDCLLDMASMTPEVAIQVVNQMVPDLKDCGAKLSSEPDDKKPEVAATGMSEEDAKIFDDGMECLKNSLGF</sequence>
<evidence type="ECO:0000313" key="1">
    <source>
        <dbReference type="EMBL" id="KAH6923133.1"/>
    </source>
</evidence>
<name>A0ACB7RP31_HYAAI</name>
<keyword evidence="2" id="KW-1185">Reference proteome</keyword>
<reference evidence="1" key="1">
    <citation type="submission" date="2020-05" db="EMBL/GenBank/DDBJ databases">
        <title>Large-scale comparative analyses of tick genomes elucidate their genetic diversity and vector capacities.</title>
        <authorList>
            <person name="Jia N."/>
            <person name="Wang J."/>
            <person name="Shi W."/>
            <person name="Du L."/>
            <person name="Sun Y."/>
            <person name="Zhan W."/>
            <person name="Jiang J."/>
            <person name="Wang Q."/>
            <person name="Zhang B."/>
            <person name="Ji P."/>
            <person name="Sakyi L.B."/>
            <person name="Cui X."/>
            <person name="Yuan T."/>
            <person name="Jiang B."/>
            <person name="Yang W."/>
            <person name="Lam T.T.-Y."/>
            <person name="Chang Q."/>
            <person name="Ding S."/>
            <person name="Wang X."/>
            <person name="Zhu J."/>
            <person name="Ruan X."/>
            <person name="Zhao L."/>
            <person name="Wei J."/>
            <person name="Que T."/>
            <person name="Du C."/>
            <person name="Cheng J."/>
            <person name="Dai P."/>
            <person name="Han X."/>
            <person name="Huang E."/>
            <person name="Gao Y."/>
            <person name="Liu J."/>
            <person name="Shao H."/>
            <person name="Ye R."/>
            <person name="Li L."/>
            <person name="Wei W."/>
            <person name="Wang X."/>
            <person name="Wang C."/>
            <person name="Yang T."/>
            <person name="Huo Q."/>
            <person name="Li W."/>
            <person name="Guo W."/>
            <person name="Chen H."/>
            <person name="Zhou L."/>
            <person name="Ni X."/>
            <person name="Tian J."/>
            <person name="Zhou Y."/>
            <person name="Sheng Y."/>
            <person name="Liu T."/>
            <person name="Pan Y."/>
            <person name="Xia L."/>
            <person name="Li J."/>
            <person name="Zhao F."/>
            <person name="Cao W."/>
        </authorList>
    </citation>
    <scope>NUCLEOTIDE SEQUENCE</scope>
    <source>
        <strain evidence="1">Hyas-2018</strain>
    </source>
</reference>
<proteinExistence type="predicted"/>
<gene>
    <name evidence="1" type="ORF">HPB50_023467</name>
</gene>
<comment type="caution">
    <text evidence="1">The sequence shown here is derived from an EMBL/GenBank/DDBJ whole genome shotgun (WGS) entry which is preliminary data.</text>
</comment>